<protein>
    <recommendedName>
        <fullName evidence="4">DUF192 domain-containing protein</fullName>
    </recommendedName>
</protein>
<dbReference type="PANTHER" id="PTHR37953:SF1">
    <property type="entry name" value="UPF0127 PROTEIN MJ1496"/>
    <property type="match status" value="1"/>
</dbReference>
<reference evidence="2 3" key="1">
    <citation type="journal article" date="2011" name="J. Bacteriol.">
        <title>Genome sequence of 'Pedosphaera parvula' Ellin514, an aerobic Verrucomicrobial isolate from pasture soil.</title>
        <authorList>
            <person name="Kant R."/>
            <person name="van Passel M.W."/>
            <person name="Sangwan P."/>
            <person name="Palva A."/>
            <person name="Lucas S."/>
            <person name="Copeland A."/>
            <person name="Lapidus A."/>
            <person name="Glavina Del Rio T."/>
            <person name="Dalin E."/>
            <person name="Tice H."/>
            <person name="Bruce D."/>
            <person name="Goodwin L."/>
            <person name="Pitluck S."/>
            <person name="Chertkov O."/>
            <person name="Larimer F.W."/>
            <person name="Land M.L."/>
            <person name="Hauser L."/>
            <person name="Brettin T.S."/>
            <person name="Detter J.C."/>
            <person name="Han S."/>
            <person name="de Vos W.M."/>
            <person name="Janssen P.H."/>
            <person name="Smidt H."/>
        </authorList>
    </citation>
    <scope>NUCLEOTIDE SEQUENCE [LARGE SCALE GENOMIC DNA]</scope>
    <source>
        <strain evidence="2 3">Ellin514</strain>
    </source>
</reference>
<comment type="caution">
    <text evidence="2">The sequence shown here is derived from an EMBL/GenBank/DDBJ whole genome shotgun (WGS) entry which is preliminary data.</text>
</comment>
<keyword evidence="1" id="KW-0732">Signal</keyword>
<dbReference type="RefSeq" id="WP_007413785.1">
    <property type="nucleotide sequence ID" value="NZ_ABOX02000006.1"/>
</dbReference>
<evidence type="ECO:0000313" key="3">
    <source>
        <dbReference type="Proteomes" id="UP000003688"/>
    </source>
</evidence>
<evidence type="ECO:0000313" key="2">
    <source>
        <dbReference type="EMBL" id="EEF62033.1"/>
    </source>
</evidence>
<dbReference type="STRING" id="320771.Cflav_PD6308"/>
<gene>
    <name evidence="2" type="ORF">Cflav_PD6308</name>
</gene>
<dbReference type="EMBL" id="ABOX02000006">
    <property type="protein sequence ID" value="EEF62033.1"/>
    <property type="molecule type" value="Genomic_DNA"/>
</dbReference>
<sequence precursor="true">MKRIFLFVLVVVAFIGIHGCNKPAANTAATATPFQTPIPSAPQPKLQTINLFIGTNVMATELALKPIEMQTGMMFRTNMPENEGMLFVFPQPYRASFWMKNTVLPLSAAYIDPDGVIQEIHDLQPGNTNSVVAATENIQYVLETPQGWFQRHNVSVGTSLTSEYGPLNKIFSFKRQ</sequence>
<dbReference type="OrthoDB" id="5526466at2"/>
<accession>B9XD87</accession>
<feature type="chain" id="PRO_5002893147" description="DUF192 domain-containing protein" evidence="1">
    <location>
        <begin position="25"/>
        <end position="176"/>
    </location>
</feature>
<evidence type="ECO:0008006" key="4">
    <source>
        <dbReference type="Google" id="ProtNLM"/>
    </source>
</evidence>
<dbReference type="Proteomes" id="UP000003688">
    <property type="component" value="Unassembled WGS sequence"/>
</dbReference>
<keyword evidence="3" id="KW-1185">Reference proteome</keyword>
<dbReference type="Gene3D" id="2.60.120.1140">
    <property type="entry name" value="Protein of unknown function DUF192"/>
    <property type="match status" value="1"/>
</dbReference>
<organism evidence="2 3">
    <name type="scientific">Pedosphaera parvula (strain Ellin514)</name>
    <dbReference type="NCBI Taxonomy" id="320771"/>
    <lineage>
        <taxon>Bacteria</taxon>
        <taxon>Pseudomonadati</taxon>
        <taxon>Verrucomicrobiota</taxon>
        <taxon>Pedosphaerae</taxon>
        <taxon>Pedosphaerales</taxon>
        <taxon>Pedosphaeraceae</taxon>
        <taxon>Pedosphaera</taxon>
    </lineage>
</organism>
<dbReference type="Pfam" id="PF02643">
    <property type="entry name" value="DUF192"/>
    <property type="match status" value="1"/>
</dbReference>
<evidence type="ECO:0000256" key="1">
    <source>
        <dbReference type="SAM" id="SignalP"/>
    </source>
</evidence>
<dbReference type="InterPro" id="IPR038695">
    <property type="entry name" value="Saro_0823-like_sf"/>
</dbReference>
<feature type="signal peptide" evidence="1">
    <location>
        <begin position="1"/>
        <end position="24"/>
    </location>
</feature>
<dbReference type="InterPro" id="IPR003795">
    <property type="entry name" value="DUF192"/>
</dbReference>
<dbReference type="AlphaFoldDB" id="B9XD87"/>
<name>B9XD87_PEDPL</name>
<dbReference type="PANTHER" id="PTHR37953">
    <property type="entry name" value="UPF0127 PROTEIN MJ1496"/>
    <property type="match status" value="1"/>
</dbReference>
<proteinExistence type="predicted"/>